<evidence type="ECO:0000313" key="3">
    <source>
        <dbReference type="Proteomes" id="UP001595690"/>
    </source>
</evidence>
<sequence length="152" mass="16828">MPESLYFKTGHSAPPISTSSRARRISDDRRGAPQHLVDDPAGVLELRHVLERRGPVAQHGVGLGDDLAQPGRGLVELAVRLERQLSELREEQRAAGDGHHEGLHHPVELEPLTVVPRVAQFGGERRDHVLRAGRDPGAQLQRELGCRDQVHR</sequence>
<accession>A0ABV8C590</accession>
<dbReference type="RefSeq" id="WP_382378492.1">
    <property type="nucleotide sequence ID" value="NZ_JBHRZI010000031.1"/>
</dbReference>
<dbReference type="EMBL" id="JBHRZI010000031">
    <property type="protein sequence ID" value="MFC3897014.1"/>
    <property type="molecule type" value="Genomic_DNA"/>
</dbReference>
<keyword evidence="3" id="KW-1185">Reference proteome</keyword>
<dbReference type="Proteomes" id="UP001595690">
    <property type="component" value="Unassembled WGS sequence"/>
</dbReference>
<name>A0ABV8C590_9PSEU</name>
<feature type="region of interest" description="Disordered" evidence="1">
    <location>
        <begin position="130"/>
        <end position="152"/>
    </location>
</feature>
<protein>
    <submittedName>
        <fullName evidence="2">Uncharacterized protein</fullName>
    </submittedName>
</protein>
<evidence type="ECO:0000313" key="2">
    <source>
        <dbReference type="EMBL" id="MFC3897014.1"/>
    </source>
</evidence>
<reference evidence="3" key="1">
    <citation type="journal article" date="2019" name="Int. J. Syst. Evol. Microbiol.">
        <title>The Global Catalogue of Microorganisms (GCM) 10K type strain sequencing project: providing services to taxonomists for standard genome sequencing and annotation.</title>
        <authorList>
            <consortium name="The Broad Institute Genomics Platform"/>
            <consortium name="The Broad Institute Genome Sequencing Center for Infectious Disease"/>
            <person name="Wu L."/>
            <person name="Ma J."/>
        </authorList>
    </citation>
    <scope>NUCLEOTIDE SEQUENCE [LARGE SCALE GENOMIC DNA]</scope>
    <source>
        <strain evidence="3">CGMCC 4.7405</strain>
    </source>
</reference>
<comment type="caution">
    <text evidence="2">The sequence shown here is derived from an EMBL/GenBank/DDBJ whole genome shotgun (WGS) entry which is preliminary data.</text>
</comment>
<proteinExistence type="predicted"/>
<organism evidence="2 3">
    <name type="scientific">Lentzea rhizosphaerae</name>
    <dbReference type="NCBI Taxonomy" id="2041025"/>
    <lineage>
        <taxon>Bacteria</taxon>
        <taxon>Bacillati</taxon>
        <taxon>Actinomycetota</taxon>
        <taxon>Actinomycetes</taxon>
        <taxon>Pseudonocardiales</taxon>
        <taxon>Pseudonocardiaceae</taxon>
        <taxon>Lentzea</taxon>
    </lineage>
</organism>
<evidence type="ECO:0000256" key="1">
    <source>
        <dbReference type="SAM" id="MobiDB-lite"/>
    </source>
</evidence>
<gene>
    <name evidence="2" type="ORF">ACFOWZ_36520</name>
</gene>
<feature type="region of interest" description="Disordered" evidence="1">
    <location>
        <begin position="1"/>
        <end position="39"/>
    </location>
</feature>